<evidence type="ECO:0000313" key="3">
    <source>
        <dbReference type="Proteomes" id="UP001151760"/>
    </source>
</evidence>
<name>A0ABQ5J274_9ASTR</name>
<reference evidence="2" key="2">
    <citation type="submission" date="2022-01" db="EMBL/GenBank/DDBJ databases">
        <authorList>
            <person name="Yamashiro T."/>
            <person name="Shiraishi A."/>
            <person name="Satake H."/>
            <person name="Nakayama K."/>
        </authorList>
    </citation>
    <scope>NUCLEOTIDE SEQUENCE</scope>
</reference>
<proteinExistence type="predicted"/>
<feature type="transmembrane region" description="Helical" evidence="1">
    <location>
        <begin position="176"/>
        <end position="195"/>
    </location>
</feature>
<keyword evidence="3" id="KW-1185">Reference proteome</keyword>
<organism evidence="2 3">
    <name type="scientific">Tanacetum coccineum</name>
    <dbReference type="NCBI Taxonomy" id="301880"/>
    <lineage>
        <taxon>Eukaryota</taxon>
        <taxon>Viridiplantae</taxon>
        <taxon>Streptophyta</taxon>
        <taxon>Embryophyta</taxon>
        <taxon>Tracheophyta</taxon>
        <taxon>Spermatophyta</taxon>
        <taxon>Magnoliopsida</taxon>
        <taxon>eudicotyledons</taxon>
        <taxon>Gunneridae</taxon>
        <taxon>Pentapetalae</taxon>
        <taxon>asterids</taxon>
        <taxon>campanulids</taxon>
        <taxon>Asterales</taxon>
        <taxon>Asteraceae</taxon>
        <taxon>Asteroideae</taxon>
        <taxon>Anthemideae</taxon>
        <taxon>Anthemidinae</taxon>
        <taxon>Tanacetum</taxon>
    </lineage>
</organism>
<evidence type="ECO:0000313" key="2">
    <source>
        <dbReference type="EMBL" id="GJU06593.1"/>
    </source>
</evidence>
<keyword evidence="1" id="KW-1133">Transmembrane helix</keyword>
<keyword evidence="1" id="KW-0472">Membrane</keyword>
<comment type="caution">
    <text evidence="2">The sequence shown here is derived from an EMBL/GenBank/DDBJ whole genome shotgun (WGS) entry which is preliminary data.</text>
</comment>
<gene>
    <name evidence="2" type="ORF">Tco_1123023</name>
</gene>
<dbReference type="EMBL" id="BQNB010021454">
    <property type="protein sequence ID" value="GJU06593.1"/>
    <property type="molecule type" value="Genomic_DNA"/>
</dbReference>
<keyword evidence="1" id="KW-0812">Transmembrane</keyword>
<evidence type="ECO:0000256" key="1">
    <source>
        <dbReference type="SAM" id="Phobius"/>
    </source>
</evidence>
<protein>
    <recommendedName>
        <fullName evidence="4">Integrase, catalytic region, zinc finger, CCHC-type, peptidase aspartic, catalytic</fullName>
    </recommendedName>
</protein>
<dbReference type="Proteomes" id="UP001151760">
    <property type="component" value="Unassembled WGS sequence"/>
</dbReference>
<evidence type="ECO:0008006" key="4">
    <source>
        <dbReference type="Google" id="ProtNLM"/>
    </source>
</evidence>
<sequence length="204" mass="23727">MELYMQNKEHGRMILESVKHGLLIWPTIEENEVTRTKKYVELSATEKIQADCDLKETNIILQGLPYDIYSLVNHHRVAKDLWERIQLLILPPEWSKFVTDVKLAKDLHTTNFDQLHAYLQQDELHANEVRIMLQPRTNRLSTIFHHLSHKLSNELLLFVKLYSGDIISRNVLTLRIPSPFVIVIVVMVAVVGSWSGPSLYNLIH</sequence>
<reference evidence="2" key="1">
    <citation type="journal article" date="2022" name="Int. J. Mol. Sci.">
        <title>Draft Genome of Tanacetum Coccineum: Genomic Comparison of Closely Related Tanacetum-Family Plants.</title>
        <authorList>
            <person name="Yamashiro T."/>
            <person name="Shiraishi A."/>
            <person name="Nakayama K."/>
            <person name="Satake H."/>
        </authorList>
    </citation>
    <scope>NUCLEOTIDE SEQUENCE</scope>
</reference>
<accession>A0ABQ5J274</accession>